<evidence type="ECO:0000313" key="5">
    <source>
        <dbReference type="EMBL" id="USW58341.1"/>
    </source>
</evidence>
<accession>A0A9Q9B752</accession>
<dbReference type="Pfam" id="PF00501">
    <property type="entry name" value="AMP-binding"/>
    <property type="match status" value="1"/>
</dbReference>
<reference evidence="5" key="1">
    <citation type="submission" date="2022-06" db="EMBL/GenBank/DDBJ databases">
        <title>Complete genome sequences of two strains of the flax pathogen Septoria linicola.</title>
        <authorList>
            <person name="Lapalu N."/>
            <person name="Simon A."/>
            <person name="Demenou B."/>
            <person name="Paumier D."/>
            <person name="Guillot M.-P."/>
            <person name="Gout L."/>
            <person name="Valade R."/>
        </authorList>
    </citation>
    <scope>NUCLEOTIDE SEQUENCE</scope>
    <source>
        <strain evidence="5">SE15195</strain>
    </source>
</reference>
<dbReference type="InterPro" id="IPR042099">
    <property type="entry name" value="ANL_N_sf"/>
</dbReference>
<dbReference type="EMBL" id="CP099428">
    <property type="protein sequence ID" value="USW58341.1"/>
    <property type="molecule type" value="Genomic_DNA"/>
</dbReference>
<dbReference type="InterPro" id="IPR025110">
    <property type="entry name" value="AMP-bd_C"/>
</dbReference>
<keyword evidence="2" id="KW-0436">Ligase</keyword>
<dbReference type="PANTHER" id="PTHR24096:SF149">
    <property type="entry name" value="AMP-BINDING DOMAIN-CONTAINING PROTEIN-RELATED"/>
    <property type="match status" value="1"/>
</dbReference>
<dbReference type="Gene3D" id="3.30.300.30">
    <property type="match status" value="1"/>
</dbReference>
<evidence type="ECO:0000259" key="3">
    <source>
        <dbReference type="Pfam" id="PF00501"/>
    </source>
</evidence>
<dbReference type="Proteomes" id="UP001056384">
    <property type="component" value="Chromosome 11"/>
</dbReference>
<comment type="similarity">
    <text evidence="1">Belongs to the ATP-dependent AMP-binding enzyme family.</text>
</comment>
<protein>
    <submittedName>
        <fullName evidence="5">AMP-dependent synthetase/ligase, AMP-binding, AMP-binding enzyme domain, ANL</fullName>
    </submittedName>
</protein>
<organism evidence="5 6">
    <name type="scientific">Septoria linicola</name>
    <dbReference type="NCBI Taxonomy" id="215465"/>
    <lineage>
        <taxon>Eukaryota</taxon>
        <taxon>Fungi</taxon>
        <taxon>Dikarya</taxon>
        <taxon>Ascomycota</taxon>
        <taxon>Pezizomycotina</taxon>
        <taxon>Dothideomycetes</taxon>
        <taxon>Dothideomycetidae</taxon>
        <taxon>Mycosphaerellales</taxon>
        <taxon>Mycosphaerellaceae</taxon>
        <taxon>Septoria</taxon>
    </lineage>
</organism>
<sequence length="564" mass="62729">MPTKSSFPDVTIPSVDIWAFMFDRKDRDFADDKIIYRSATNPSRSYTYTEIKAAATAFGEGLCNLWDWQRGDVLNIYAPNDVDVGPVIFGVFFAGGIVSPANPGYSSDELAFQLKNSDTKAIVTTKAFLPAAMKAAKDAGIDQDRVILLGEEKDETHRVKHWTNIRKTSGAQRYRRRKVKDPSRDLAFLVYSSGTTGLPKGVMLSHSNIVADLTQIAGSVGTAYRSGDDKILGVLPFFHIYGLTGLVHQPLHRGVELVVMPAFDLKLFLDTIQTHKITFIYVAPPVIVRLARDEMVRNYDLSSVKMITSGAAPLTRELVDTVHKKYNIKINQAYGLSETSPMTHTQPWDEWYSSVGSVGKIFPNMLARYVSAEGKELGPGETGELWMAGPNIFQGYWKNDAATQDSVEVVDGHRWFKTGDVGFQDENHNFYITDRVKELIKYKGFQVAPAELEGKLMDHPLVNDIAVIGVEDKEQHTEVPRAYIVHAKLGKDAGDTTTGFPTGSAQQDAQDIIDWTAKKVANHKRLRGGIRFIEEIPKSASGKILRRVLKERVKTETSSGKPKL</sequence>
<dbReference type="InterPro" id="IPR020845">
    <property type="entry name" value="AMP-binding_CS"/>
</dbReference>
<dbReference type="InterPro" id="IPR000873">
    <property type="entry name" value="AMP-dep_synth/lig_dom"/>
</dbReference>
<evidence type="ECO:0000259" key="4">
    <source>
        <dbReference type="Pfam" id="PF13193"/>
    </source>
</evidence>
<dbReference type="AlphaFoldDB" id="A0A9Q9B752"/>
<dbReference type="PROSITE" id="PS00455">
    <property type="entry name" value="AMP_BINDING"/>
    <property type="match status" value="1"/>
</dbReference>
<dbReference type="SUPFAM" id="SSF56801">
    <property type="entry name" value="Acetyl-CoA synthetase-like"/>
    <property type="match status" value="1"/>
</dbReference>
<dbReference type="Gene3D" id="3.40.50.12780">
    <property type="entry name" value="N-terminal domain of ligase-like"/>
    <property type="match status" value="1"/>
</dbReference>
<name>A0A9Q9B752_9PEZI</name>
<gene>
    <name evidence="5" type="ORF">Slin15195_G116600</name>
</gene>
<feature type="domain" description="AMP-dependent synthetase/ligase" evidence="3">
    <location>
        <begin position="28"/>
        <end position="397"/>
    </location>
</feature>
<dbReference type="GO" id="GO:0016405">
    <property type="term" value="F:CoA-ligase activity"/>
    <property type="evidence" value="ECO:0007669"/>
    <property type="project" value="TreeGrafter"/>
</dbReference>
<keyword evidence="6" id="KW-1185">Reference proteome</keyword>
<proteinExistence type="inferred from homology"/>
<dbReference type="Pfam" id="PF13193">
    <property type="entry name" value="AMP-binding_C"/>
    <property type="match status" value="1"/>
</dbReference>
<dbReference type="PANTHER" id="PTHR24096">
    <property type="entry name" value="LONG-CHAIN-FATTY-ACID--COA LIGASE"/>
    <property type="match status" value="1"/>
</dbReference>
<dbReference type="CDD" id="cd05911">
    <property type="entry name" value="Firefly_Luc_like"/>
    <property type="match status" value="1"/>
</dbReference>
<evidence type="ECO:0000256" key="1">
    <source>
        <dbReference type="ARBA" id="ARBA00006432"/>
    </source>
</evidence>
<evidence type="ECO:0000313" key="6">
    <source>
        <dbReference type="Proteomes" id="UP001056384"/>
    </source>
</evidence>
<evidence type="ECO:0000256" key="2">
    <source>
        <dbReference type="ARBA" id="ARBA00022598"/>
    </source>
</evidence>
<feature type="domain" description="AMP-binding enzyme C-terminal" evidence="4">
    <location>
        <begin position="451"/>
        <end position="543"/>
    </location>
</feature>
<dbReference type="InterPro" id="IPR045851">
    <property type="entry name" value="AMP-bd_C_sf"/>
</dbReference>